<evidence type="ECO:0000313" key="3">
    <source>
        <dbReference type="Proteomes" id="UP000324536"/>
    </source>
</evidence>
<dbReference type="Proteomes" id="UP000324536">
    <property type="component" value="Chromosome"/>
</dbReference>
<dbReference type="AlphaFoldDB" id="A0A5C1YQ51"/>
<accession>A0A5C1YQ51</accession>
<keyword evidence="3" id="KW-1185">Reference proteome</keyword>
<dbReference type="SUPFAM" id="SSF52091">
    <property type="entry name" value="SpoIIaa-like"/>
    <property type="match status" value="1"/>
</dbReference>
<reference evidence="2 3" key="1">
    <citation type="submission" date="2019-09" db="EMBL/GenBank/DDBJ databases">
        <title>Genome sequencing of strain KACC 21233.</title>
        <authorList>
            <person name="Heo J."/>
            <person name="Kim S.-J."/>
            <person name="Kim J.-S."/>
            <person name="Hong S.-B."/>
            <person name="Kwon S.-W."/>
        </authorList>
    </citation>
    <scope>NUCLEOTIDE SEQUENCE [LARGE SCALE GENOMIC DNA]</scope>
    <source>
        <strain evidence="2 3">KACC 21233</strain>
    </source>
</reference>
<sequence>MSSHVEQAQTVSDISCVTVSGRLDTAAAPGLKETISQAVAQAGGGPVSLDVSGVSYVGGLCLQLLLASGCTLVAPSEQVREAYTLFGVGEFLPEQKISPKEQ</sequence>
<dbReference type="CDD" id="cd07043">
    <property type="entry name" value="STAS_anti-anti-sigma_factors"/>
    <property type="match status" value="1"/>
</dbReference>
<dbReference type="InterPro" id="IPR058548">
    <property type="entry name" value="MlaB-like_STAS"/>
</dbReference>
<proteinExistence type="predicted"/>
<dbReference type="OrthoDB" id="7280289at2"/>
<dbReference type="EMBL" id="CP043506">
    <property type="protein sequence ID" value="QEO16932.1"/>
    <property type="molecule type" value="Genomic_DNA"/>
</dbReference>
<evidence type="ECO:0000313" key="2">
    <source>
        <dbReference type="EMBL" id="QEO16932.1"/>
    </source>
</evidence>
<dbReference type="PROSITE" id="PS50801">
    <property type="entry name" value="STAS"/>
    <property type="match status" value="1"/>
</dbReference>
<evidence type="ECO:0000259" key="1">
    <source>
        <dbReference type="PROSITE" id="PS50801"/>
    </source>
</evidence>
<feature type="domain" description="STAS" evidence="1">
    <location>
        <begin position="4"/>
        <end position="66"/>
    </location>
</feature>
<protein>
    <submittedName>
        <fullName evidence="2">STAS domain-containing protein</fullName>
    </submittedName>
</protein>
<organism evidence="2 3">
    <name type="scientific">Acetobacter vaccinii</name>
    <dbReference type="NCBI Taxonomy" id="2592655"/>
    <lineage>
        <taxon>Bacteria</taxon>
        <taxon>Pseudomonadati</taxon>
        <taxon>Pseudomonadota</taxon>
        <taxon>Alphaproteobacteria</taxon>
        <taxon>Acetobacterales</taxon>
        <taxon>Acetobacteraceae</taxon>
        <taxon>Acetobacter</taxon>
    </lineage>
</organism>
<dbReference type="InterPro" id="IPR036513">
    <property type="entry name" value="STAS_dom_sf"/>
</dbReference>
<gene>
    <name evidence="2" type="ORF">FLP30_03515</name>
</gene>
<dbReference type="Pfam" id="PF13466">
    <property type="entry name" value="STAS_2"/>
    <property type="match status" value="1"/>
</dbReference>
<name>A0A5C1YQ51_9PROT</name>
<dbReference type="RefSeq" id="WP_149278612.1">
    <property type="nucleotide sequence ID" value="NZ_CP043506.1"/>
</dbReference>
<dbReference type="Gene3D" id="3.30.750.24">
    <property type="entry name" value="STAS domain"/>
    <property type="match status" value="1"/>
</dbReference>
<dbReference type="InterPro" id="IPR002645">
    <property type="entry name" value="STAS_dom"/>
</dbReference>
<dbReference type="KEGG" id="acek:FLP30_03515"/>